<feature type="non-terminal residue" evidence="2">
    <location>
        <position position="1"/>
    </location>
</feature>
<gene>
    <name evidence="2" type="ORF">PFISCL1PPCAC_560</name>
</gene>
<comment type="caution">
    <text evidence="2">The sequence shown here is derived from an EMBL/GenBank/DDBJ whole genome shotgun (WGS) entry which is preliminary data.</text>
</comment>
<proteinExistence type="predicted"/>
<sequence>RSSRLTTSSRIAMSLKQGQRRSLSPAPRSSPITKSTADDDTSTIGRSFAYSDSTRSSRGGSTSDAEQATSRDKTPNR</sequence>
<feature type="non-terminal residue" evidence="2">
    <location>
        <position position="77"/>
    </location>
</feature>
<evidence type="ECO:0000313" key="3">
    <source>
        <dbReference type="Proteomes" id="UP001432322"/>
    </source>
</evidence>
<organism evidence="2 3">
    <name type="scientific">Pristionchus fissidentatus</name>
    <dbReference type="NCBI Taxonomy" id="1538716"/>
    <lineage>
        <taxon>Eukaryota</taxon>
        <taxon>Metazoa</taxon>
        <taxon>Ecdysozoa</taxon>
        <taxon>Nematoda</taxon>
        <taxon>Chromadorea</taxon>
        <taxon>Rhabditida</taxon>
        <taxon>Rhabditina</taxon>
        <taxon>Diplogasteromorpha</taxon>
        <taxon>Diplogasteroidea</taxon>
        <taxon>Neodiplogasteridae</taxon>
        <taxon>Pristionchus</taxon>
    </lineage>
</organism>
<feature type="compositionally biased region" description="Low complexity" evidence="1">
    <location>
        <begin position="20"/>
        <end position="31"/>
    </location>
</feature>
<reference evidence="2" key="1">
    <citation type="submission" date="2023-10" db="EMBL/GenBank/DDBJ databases">
        <title>Genome assembly of Pristionchus species.</title>
        <authorList>
            <person name="Yoshida K."/>
            <person name="Sommer R.J."/>
        </authorList>
    </citation>
    <scope>NUCLEOTIDE SEQUENCE</scope>
    <source>
        <strain evidence="2">RS5133</strain>
    </source>
</reference>
<feature type="compositionally biased region" description="Polar residues" evidence="1">
    <location>
        <begin position="1"/>
        <end position="11"/>
    </location>
</feature>
<accession>A0AAV5USV2</accession>
<feature type="compositionally biased region" description="Low complexity" evidence="1">
    <location>
        <begin position="51"/>
        <end position="64"/>
    </location>
</feature>
<evidence type="ECO:0000256" key="1">
    <source>
        <dbReference type="SAM" id="MobiDB-lite"/>
    </source>
</evidence>
<dbReference type="Proteomes" id="UP001432322">
    <property type="component" value="Unassembled WGS sequence"/>
</dbReference>
<name>A0AAV5USV2_9BILA</name>
<protein>
    <submittedName>
        <fullName evidence="2">Uncharacterized protein</fullName>
    </submittedName>
</protein>
<evidence type="ECO:0000313" key="2">
    <source>
        <dbReference type="EMBL" id="GMT09263.1"/>
    </source>
</evidence>
<dbReference type="EMBL" id="BTSY01000001">
    <property type="protein sequence ID" value="GMT09263.1"/>
    <property type="molecule type" value="Genomic_DNA"/>
</dbReference>
<keyword evidence="3" id="KW-1185">Reference proteome</keyword>
<feature type="region of interest" description="Disordered" evidence="1">
    <location>
        <begin position="1"/>
        <end position="77"/>
    </location>
</feature>
<dbReference type="AlphaFoldDB" id="A0AAV5USV2"/>